<dbReference type="EMBL" id="JBHSCX010000006">
    <property type="protein sequence ID" value="MFC4362497.1"/>
    <property type="molecule type" value="Genomic_DNA"/>
</dbReference>
<evidence type="ECO:0000313" key="2">
    <source>
        <dbReference type="Proteomes" id="UP001595840"/>
    </source>
</evidence>
<organism evidence="1 2">
    <name type="scientific">Simiduia curdlanivorans</name>
    <dbReference type="NCBI Taxonomy" id="1492769"/>
    <lineage>
        <taxon>Bacteria</taxon>
        <taxon>Pseudomonadati</taxon>
        <taxon>Pseudomonadota</taxon>
        <taxon>Gammaproteobacteria</taxon>
        <taxon>Cellvibrionales</taxon>
        <taxon>Cellvibrionaceae</taxon>
        <taxon>Simiduia</taxon>
    </lineage>
</organism>
<keyword evidence="2" id="KW-1185">Reference proteome</keyword>
<dbReference type="RefSeq" id="WP_290260461.1">
    <property type="nucleotide sequence ID" value="NZ_JAUFQG010000004.1"/>
</dbReference>
<name>A0ABV8V3T6_9GAMM</name>
<comment type="caution">
    <text evidence="1">The sequence shown here is derived from an EMBL/GenBank/DDBJ whole genome shotgun (WGS) entry which is preliminary data.</text>
</comment>
<protein>
    <submittedName>
        <fullName evidence="1">Uncharacterized protein</fullName>
    </submittedName>
</protein>
<sequence>MYKIVFNGVVIGASLLEAGDPPVGRVSGIIKHIKNTDEFSFFILQCGGTESSEEYRLELNSHFLVVSADDSTIPYAGGYILWYPELDEAIIELVGIPYPEYGELFPEHVAKYKKQL</sequence>
<dbReference type="Proteomes" id="UP001595840">
    <property type="component" value="Unassembled WGS sequence"/>
</dbReference>
<proteinExistence type="predicted"/>
<evidence type="ECO:0000313" key="1">
    <source>
        <dbReference type="EMBL" id="MFC4362497.1"/>
    </source>
</evidence>
<accession>A0ABV8V3T6</accession>
<gene>
    <name evidence="1" type="ORF">ACFOX3_09290</name>
</gene>
<reference evidence="2" key="1">
    <citation type="journal article" date="2019" name="Int. J. Syst. Evol. Microbiol.">
        <title>The Global Catalogue of Microorganisms (GCM) 10K type strain sequencing project: providing services to taxonomists for standard genome sequencing and annotation.</title>
        <authorList>
            <consortium name="The Broad Institute Genomics Platform"/>
            <consortium name="The Broad Institute Genome Sequencing Center for Infectious Disease"/>
            <person name="Wu L."/>
            <person name="Ma J."/>
        </authorList>
    </citation>
    <scope>NUCLEOTIDE SEQUENCE [LARGE SCALE GENOMIC DNA]</scope>
    <source>
        <strain evidence="2">CECT 8570</strain>
    </source>
</reference>